<evidence type="ECO:0000313" key="3">
    <source>
        <dbReference type="Proteomes" id="UP000740926"/>
    </source>
</evidence>
<proteinExistence type="predicted"/>
<reference evidence="2 3" key="1">
    <citation type="journal article" date="2020" name="Microb. Genom.">
        <title>Genetic diversity of clinical and environmental Mucorales isolates obtained from an investigation of mucormycosis cases among solid organ transplant recipients.</title>
        <authorList>
            <person name="Nguyen M.H."/>
            <person name="Kaul D."/>
            <person name="Muto C."/>
            <person name="Cheng S.J."/>
            <person name="Richter R.A."/>
            <person name="Bruno V.M."/>
            <person name="Liu G."/>
            <person name="Beyhan S."/>
            <person name="Sundermann A.J."/>
            <person name="Mounaud S."/>
            <person name="Pasculle A.W."/>
            <person name="Nierman W.C."/>
            <person name="Driscoll E."/>
            <person name="Cumbie R."/>
            <person name="Clancy C.J."/>
            <person name="Dupont C.L."/>
        </authorList>
    </citation>
    <scope>NUCLEOTIDE SEQUENCE [LARGE SCALE GENOMIC DNA]</scope>
    <source>
        <strain evidence="2 3">GL24</strain>
    </source>
</reference>
<dbReference type="EMBL" id="JAANIU010016279">
    <property type="protein sequence ID" value="KAG1528988.1"/>
    <property type="molecule type" value="Genomic_DNA"/>
</dbReference>
<keyword evidence="3" id="KW-1185">Reference proteome</keyword>
<evidence type="ECO:0000256" key="1">
    <source>
        <dbReference type="SAM" id="MobiDB-lite"/>
    </source>
</evidence>
<accession>A0A9P6XNW9</accession>
<feature type="compositionally biased region" description="Low complexity" evidence="1">
    <location>
        <begin position="18"/>
        <end position="35"/>
    </location>
</feature>
<feature type="region of interest" description="Disordered" evidence="1">
    <location>
        <begin position="1"/>
        <end position="35"/>
    </location>
</feature>
<feature type="compositionally biased region" description="Polar residues" evidence="1">
    <location>
        <begin position="1"/>
        <end position="17"/>
    </location>
</feature>
<comment type="caution">
    <text evidence="2">The sequence shown here is derived from an EMBL/GenBank/DDBJ whole genome shotgun (WGS) entry which is preliminary data.</text>
</comment>
<dbReference type="AlphaFoldDB" id="A0A9P6XNW9"/>
<feature type="region of interest" description="Disordered" evidence="1">
    <location>
        <begin position="76"/>
        <end position="96"/>
    </location>
</feature>
<gene>
    <name evidence="2" type="ORF">G6F50_018207</name>
</gene>
<sequence length="96" mass="9549">MPMSSAAATSCRATPTDSAVHSGSAASSSRALPSATSAPALKCLATAASSYSASGWYQTTAFSAISFRVCTRSRSAITTSSGAGPAATSRPSFCSW</sequence>
<dbReference type="Proteomes" id="UP000740926">
    <property type="component" value="Unassembled WGS sequence"/>
</dbReference>
<evidence type="ECO:0000313" key="2">
    <source>
        <dbReference type="EMBL" id="KAG1528988.1"/>
    </source>
</evidence>
<name>A0A9P6XNW9_9FUNG</name>
<organism evidence="2 3">
    <name type="scientific">Rhizopus delemar</name>
    <dbReference type="NCBI Taxonomy" id="936053"/>
    <lineage>
        <taxon>Eukaryota</taxon>
        <taxon>Fungi</taxon>
        <taxon>Fungi incertae sedis</taxon>
        <taxon>Mucoromycota</taxon>
        <taxon>Mucoromycotina</taxon>
        <taxon>Mucoromycetes</taxon>
        <taxon>Mucorales</taxon>
        <taxon>Mucorineae</taxon>
        <taxon>Rhizopodaceae</taxon>
        <taxon>Rhizopus</taxon>
    </lineage>
</organism>
<protein>
    <submittedName>
        <fullName evidence="2">Uncharacterized protein</fullName>
    </submittedName>
</protein>